<dbReference type="GO" id="GO:0003700">
    <property type="term" value="F:DNA-binding transcription factor activity"/>
    <property type="evidence" value="ECO:0007669"/>
    <property type="project" value="TreeGrafter"/>
</dbReference>
<protein>
    <submittedName>
        <fullName evidence="5">Transcriptional regulator, LacI family</fullName>
    </submittedName>
</protein>
<organism evidence="5 6">
    <name type="scientific">Ethanoligenens harbinense (strain DSM 18485 / JCM 12961 / CGMCC 1.5033 / YUAN-3)</name>
    <dbReference type="NCBI Taxonomy" id="663278"/>
    <lineage>
        <taxon>Bacteria</taxon>
        <taxon>Bacillati</taxon>
        <taxon>Bacillota</taxon>
        <taxon>Clostridia</taxon>
        <taxon>Eubacteriales</taxon>
        <taxon>Oscillospiraceae</taxon>
        <taxon>Ethanoligenens</taxon>
    </lineage>
</organism>
<evidence type="ECO:0000256" key="1">
    <source>
        <dbReference type="ARBA" id="ARBA00023015"/>
    </source>
</evidence>
<sequence length="338" mass="37185">MRVTIQDIAKAASVTPSTVSRVIAGSPLISAKTSQKVRKVMREMDYHPNIIARSLVRRSTNIIGVLLPGASERVFQHPFFFELLRGITMQAQLCGYSILLSGAGSEEEERNRLHDFANGGVTEGAILMISRTDSTDWESVYPAQFPLAMVGRPADAWKDRINWVDSDNLEAGYRLAGHFLAKGRRHIAFVGLAPNIVVTKDRYEGYRKALGEAGLPFDERLVVDGQFMGGDERVLTEELLRCGVPFDGLIAADDFQALAAMDVLAKQGVRVPQDVSVAGFNNVPLSEYYRPPLTTVDVNACALGEEAVRLLYRQLQEKDRSGPSHTIVPTRLVVRASA</sequence>
<reference evidence="5 6" key="1">
    <citation type="submission" date="2010-12" db="EMBL/GenBank/DDBJ databases">
        <title>Complete sequence of Ethanoligenens harbinense YUAN-3.</title>
        <authorList>
            <person name="Lucas S."/>
            <person name="Copeland A."/>
            <person name="Lapidus A."/>
            <person name="Cheng J.-F."/>
            <person name="Bruce D."/>
            <person name="Goodwin L."/>
            <person name="Pitluck S."/>
            <person name="Chertkov O."/>
            <person name="Misra M."/>
            <person name="Detter J.C."/>
            <person name="Han C."/>
            <person name="Tapia R."/>
            <person name="Land M."/>
            <person name="Hauser L."/>
            <person name="Jeffries C."/>
            <person name="Kyrpides N."/>
            <person name="Ivanova N."/>
            <person name="Mikhailova N."/>
            <person name="Wang A."/>
            <person name="Mouttaki H."/>
            <person name="He Z."/>
            <person name="Zhou J."/>
            <person name="Hemme C.L."/>
            <person name="Woyke T."/>
        </authorList>
    </citation>
    <scope>NUCLEOTIDE SEQUENCE [LARGE SCALE GENOMIC DNA]</scope>
    <source>
        <strain evidence="6">DSM 18485 / JCM 12961 / CGMCC 1.5033 / YUAN-3</strain>
    </source>
</reference>
<dbReference type="InterPro" id="IPR046335">
    <property type="entry name" value="LacI/GalR-like_sensor"/>
</dbReference>
<dbReference type="EMBL" id="CP002400">
    <property type="protein sequence ID" value="ADU28084.1"/>
    <property type="molecule type" value="Genomic_DNA"/>
</dbReference>
<dbReference type="PANTHER" id="PTHR30146:SF109">
    <property type="entry name" value="HTH-TYPE TRANSCRIPTIONAL REGULATOR GALS"/>
    <property type="match status" value="1"/>
</dbReference>
<evidence type="ECO:0000259" key="4">
    <source>
        <dbReference type="PROSITE" id="PS50932"/>
    </source>
</evidence>
<keyword evidence="1" id="KW-0805">Transcription regulation</keyword>
<dbReference type="PROSITE" id="PS50932">
    <property type="entry name" value="HTH_LACI_2"/>
    <property type="match status" value="1"/>
</dbReference>
<feature type="domain" description="HTH lacI-type" evidence="4">
    <location>
        <begin position="3"/>
        <end position="57"/>
    </location>
</feature>
<dbReference type="Gene3D" id="1.10.260.40">
    <property type="entry name" value="lambda repressor-like DNA-binding domains"/>
    <property type="match status" value="1"/>
</dbReference>
<dbReference type="CDD" id="cd06294">
    <property type="entry name" value="PBP1_MalR-like"/>
    <property type="match status" value="1"/>
</dbReference>
<dbReference type="CDD" id="cd01392">
    <property type="entry name" value="HTH_LacI"/>
    <property type="match status" value="1"/>
</dbReference>
<dbReference type="KEGG" id="eha:Ethha_2591"/>
<evidence type="ECO:0000313" key="6">
    <source>
        <dbReference type="Proteomes" id="UP000001551"/>
    </source>
</evidence>
<dbReference type="eggNOG" id="COG1609">
    <property type="taxonomic scope" value="Bacteria"/>
</dbReference>
<evidence type="ECO:0000256" key="3">
    <source>
        <dbReference type="ARBA" id="ARBA00023163"/>
    </source>
</evidence>
<dbReference type="Pfam" id="PF00356">
    <property type="entry name" value="LacI"/>
    <property type="match status" value="1"/>
</dbReference>
<evidence type="ECO:0000313" key="5">
    <source>
        <dbReference type="EMBL" id="ADU28084.1"/>
    </source>
</evidence>
<dbReference type="InterPro" id="IPR010982">
    <property type="entry name" value="Lambda_DNA-bd_dom_sf"/>
</dbReference>
<evidence type="ECO:0000256" key="2">
    <source>
        <dbReference type="ARBA" id="ARBA00023125"/>
    </source>
</evidence>
<dbReference type="PANTHER" id="PTHR30146">
    <property type="entry name" value="LACI-RELATED TRANSCRIPTIONAL REPRESSOR"/>
    <property type="match status" value="1"/>
</dbReference>
<dbReference type="InterPro" id="IPR000843">
    <property type="entry name" value="HTH_LacI"/>
</dbReference>
<dbReference type="Pfam" id="PF13377">
    <property type="entry name" value="Peripla_BP_3"/>
    <property type="match status" value="1"/>
</dbReference>
<dbReference type="STRING" id="663278.Ethha_2591"/>
<dbReference type="Proteomes" id="UP000001551">
    <property type="component" value="Chromosome"/>
</dbReference>
<accession>E6U714</accession>
<dbReference type="HOGENOM" id="CLU_037628_6_2_9"/>
<gene>
    <name evidence="5" type="ordered locus">Ethha_2591</name>
</gene>
<dbReference type="RefSeq" id="WP_013486427.1">
    <property type="nucleotide sequence ID" value="NC_014828.1"/>
</dbReference>
<dbReference type="InterPro" id="IPR028082">
    <property type="entry name" value="Peripla_BP_I"/>
</dbReference>
<dbReference type="PROSITE" id="PS00356">
    <property type="entry name" value="HTH_LACI_1"/>
    <property type="match status" value="1"/>
</dbReference>
<dbReference type="GO" id="GO:0000976">
    <property type="term" value="F:transcription cis-regulatory region binding"/>
    <property type="evidence" value="ECO:0007669"/>
    <property type="project" value="TreeGrafter"/>
</dbReference>
<dbReference type="SMART" id="SM00354">
    <property type="entry name" value="HTH_LACI"/>
    <property type="match status" value="1"/>
</dbReference>
<name>E6U714_ETHHY</name>
<proteinExistence type="predicted"/>
<dbReference type="SUPFAM" id="SSF53822">
    <property type="entry name" value="Periplasmic binding protein-like I"/>
    <property type="match status" value="1"/>
</dbReference>
<keyword evidence="3" id="KW-0804">Transcription</keyword>
<dbReference type="AlphaFoldDB" id="E6U714"/>
<dbReference type="SUPFAM" id="SSF47413">
    <property type="entry name" value="lambda repressor-like DNA-binding domains"/>
    <property type="match status" value="1"/>
</dbReference>
<keyword evidence="6" id="KW-1185">Reference proteome</keyword>
<keyword evidence="2" id="KW-0238">DNA-binding</keyword>
<dbReference type="Gene3D" id="3.40.50.2300">
    <property type="match status" value="2"/>
</dbReference>